<evidence type="ECO:0000313" key="7">
    <source>
        <dbReference type="EMBL" id="PQV64212.1"/>
    </source>
</evidence>
<dbReference type="Proteomes" id="UP000237684">
    <property type="component" value="Unassembled WGS sequence"/>
</dbReference>
<evidence type="ECO:0000256" key="3">
    <source>
        <dbReference type="PROSITE-ProRule" id="PRU00284"/>
    </source>
</evidence>
<dbReference type="Pfam" id="PF00015">
    <property type="entry name" value="MCPsignal"/>
    <property type="match status" value="1"/>
</dbReference>
<dbReference type="GO" id="GO:0016020">
    <property type="term" value="C:membrane"/>
    <property type="evidence" value="ECO:0007669"/>
    <property type="project" value="InterPro"/>
</dbReference>
<dbReference type="EMBL" id="NIGF01000006">
    <property type="protein sequence ID" value="PQV64212.1"/>
    <property type="molecule type" value="Genomic_DNA"/>
</dbReference>
<dbReference type="OrthoDB" id="8899037at2"/>
<dbReference type="Pfam" id="PF00672">
    <property type="entry name" value="HAMP"/>
    <property type="match status" value="1"/>
</dbReference>
<dbReference type="SUPFAM" id="SSF58104">
    <property type="entry name" value="Methyl-accepting chemotaxis protein (MCP) signaling domain"/>
    <property type="match status" value="1"/>
</dbReference>
<reference evidence="7 8" key="1">
    <citation type="journal article" date="2018" name="Syst. Appl. Microbiol.">
        <title>Abditibacterium utsteinense sp. nov., the first cultivated member of candidate phylum FBP, isolated from ice-free Antarctic soil samples.</title>
        <authorList>
            <person name="Tahon G."/>
            <person name="Tytgat B."/>
            <person name="Lebbe L."/>
            <person name="Carlier A."/>
            <person name="Willems A."/>
        </authorList>
    </citation>
    <scope>NUCLEOTIDE SEQUENCE [LARGE SCALE GENOMIC DNA]</scope>
    <source>
        <strain evidence="7 8">LMG 29911</strain>
    </source>
</reference>
<evidence type="ECO:0000313" key="8">
    <source>
        <dbReference type="Proteomes" id="UP000237684"/>
    </source>
</evidence>
<dbReference type="Pfam" id="PF05227">
    <property type="entry name" value="CHASE3"/>
    <property type="match status" value="1"/>
</dbReference>
<dbReference type="AlphaFoldDB" id="A0A2S8STT0"/>
<feature type="domain" description="Methyl-accepting transducer" evidence="5">
    <location>
        <begin position="313"/>
        <end position="549"/>
    </location>
</feature>
<dbReference type="InterPro" id="IPR003660">
    <property type="entry name" value="HAMP_dom"/>
</dbReference>
<evidence type="ECO:0000259" key="5">
    <source>
        <dbReference type="PROSITE" id="PS50111"/>
    </source>
</evidence>
<evidence type="ECO:0000256" key="4">
    <source>
        <dbReference type="SAM" id="Phobius"/>
    </source>
</evidence>
<keyword evidence="1 3" id="KW-0807">Transducer</keyword>
<keyword evidence="4" id="KW-0812">Transmembrane</keyword>
<evidence type="ECO:0000259" key="6">
    <source>
        <dbReference type="PROSITE" id="PS50885"/>
    </source>
</evidence>
<comment type="similarity">
    <text evidence="2">Belongs to the methyl-accepting chemotaxis (MCP) protein family.</text>
</comment>
<dbReference type="PANTHER" id="PTHR32089:SF112">
    <property type="entry name" value="LYSOZYME-LIKE PROTEIN-RELATED"/>
    <property type="match status" value="1"/>
</dbReference>
<dbReference type="CDD" id="cd06225">
    <property type="entry name" value="HAMP"/>
    <property type="match status" value="1"/>
</dbReference>
<proteinExistence type="inferred from homology"/>
<dbReference type="InterPro" id="IPR004089">
    <property type="entry name" value="MCPsignal_dom"/>
</dbReference>
<dbReference type="InParanoid" id="A0A2S8STT0"/>
<comment type="caution">
    <text evidence="7">The sequence shown here is derived from an EMBL/GenBank/DDBJ whole genome shotgun (WGS) entry which is preliminary data.</text>
</comment>
<dbReference type="InterPro" id="IPR007891">
    <property type="entry name" value="CHASE3"/>
</dbReference>
<accession>A0A2S8STT0</accession>
<sequence>MKWSVGQKIALGFALALGALFVIGVTSYRNIQMLDEDTYWLTHTYQVIGKLDALQSGLANAESGGRGYAISGQTRYLKPYYAAVGQSSAMGNGAAGTIDQCVEDVAKLTADAPEQTRRIDELRPKIAQKLGEIRSVIAMRKTGGISAVQQVLIGRETQVMEEIRSIIYAMEQDERVKLETRARDQKNSVRVTELTIVLGIPFFLVLLSGAALLISRNIARPLHQMALAAQKIREGDLDVSVPGEGRADEVGALGQALNAMIAALRQSANIAERVAEGDLTVQVQPQSERDVLGHALLRMIANLRVMLSDLGKAASLLSSSASQIASASVQMAAGAAQTSTAVVETTATVGEIRQTAQVASQEADFVAKRAQNAAQTAQSGREATDAASDGMNRIREQMDSIAASMVRLSEQSQAIGEIIASVDDLTQQSNLLAVNAAIEAAKAGERGKGFAVVAQEVKSLSEQSKQATTQVRTILSDIQKATGAAVMATEQGTKSVESGMVQSTQAGGSIRALAQSVTEAAQSASQISIASQEQLIGMEQVAQAMDSIKSASVQNVESARGLEGAARELTALGGRLQSQIERYNV</sequence>
<evidence type="ECO:0000256" key="1">
    <source>
        <dbReference type="ARBA" id="ARBA00023224"/>
    </source>
</evidence>
<dbReference type="CDD" id="cd19410">
    <property type="entry name" value="HK9-like_sensor"/>
    <property type="match status" value="1"/>
</dbReference>
<feature type="domain" description="HAMP" evidence="6">
    <location>
        <begin position="216"/>
        <end position="269"/>
    </location>
</feature>
<dbReference type="Gene3D" id="1.10.287.950">
    <property type="entry name" value="Methyl-accepting chemotaxis protein"/>
    <property type="match status" value="1"/>
</dbReference>
<dbReference type="PANTHER" id="PTHR32089">
    <property type="entry name" value="METHYL-ACCEPTING CHEMOTAXIS PROTEIN MCPB"/>
    <property type="match status" value="1"/>
</dbReference>
<dbReference type="Gene3D" id="6.10.340.10">
    <property type="match status" value="1"/>
</dbReference>
<keyword evidence="4" id="KW-0472">Membrane</keyword>
<dbReference type="PROSITE" id="PS50885">
    <property type="entry name" value="HAMP"/>
    <property type="match status" value="1"/>
</dbReference>
<evidence type="ECO:0000256" key="2">
    <source>
        <dbReference type="ARBA" id="ARBA00029447"/>
    </source>
</evidence>
<name>A0A2S8STT0_9BACT</name>
<dbReference type="RefSeq" id="WP_105483352.1">
    <property type="nucleotide sequence ID" value="NZ_NIGF01000006.1"/>
</dbReference>
<keyword evidence="4" id="KW-1133">Transmembrane helix</keyword>
<gene>
    <name evidence="7" type="ORF">B1R32_10656</name>
</gene>
<protein>
    <submittedName>
        <fullName evidence="7">Methyl-accepting chemotaxis protein</fullName>
    </submittedName>
</protein>
<dbReference type="SMART" id="SM00283">
    <property type="entry name" value="MA"/>
    <property type="match status" value="1"/>
</dbReference>
<dbReference type="SMART" id="SM00304">
    <property type="entry name" value="HAMP"/>
    <property type="match status" value="1"/>
</dbReference>
<dbReference type="FunCoup" id="A0A2S8STT0">
    <property type="interactions" value="37"/>
</dbReference>
<feature type="transmembrane region" description="Helical" evidence="4">
    <location>
        <begin position="194"/>
        <end position="215"/>
    </location>
</feature>
<dbReference type="GO" id="GO:0007165">
    <property type="term" value="P:signal transduction"/>
    <property type="evidence" value="ECO:0007669"/>
    <property type="project" value="UniProtKB-KW"/>
</dbReference>
<organism evidence="7 8">
    <name type="scientific">Abditibacterium utsteinense</name>
    <dbReference type="NCBI Taxonomy" id="1960156"/>
    <lineage>
        <taxon>Bacteria</taxon>
        <taxon>Pseudomonadati</taxon>
        <taxon>Abditibacteriota</taxon>
        <taxon>Abditibacteriia</taxon>
        <taxon>Abditibacteriales</taxon>
        <taxon>Abditibacteriaceae</taxon>
        <taxon>Abditibacterium</taxon>
    </lineage>
</organism>
<dbReference type="PROSITE" id="PS50111">
    <property type="entry name" value="CHEMOTAXIS_TRANSDUC_2"/>
    <property type="match status" value="1"/>
</dbReference>
<keyword evidence="8" id="KW-1185">Reference proteome</keyword>